<comment type="caution">
    <text evidence="1">The sequence shown here is derived from an EMBL/GenBank/DDBJ whole genome shotgun (WGS) entry which is preliminary data.</text>
</comment>
<accession>A0ABS5M0D9</accession>
<dbReference type="CDD" id="cd12913">
    <property type="entry name" value="PDC1_MCP_like"/>
    <property type="match status" value="1"/>
</dbReference>
<evidence type="ECO:0000313" key="1">
    <source>
        <dbReference type="EMBL" id="MBS3180653.1"/>
    </source>
</evidence>
<dbReference type="RefSeq" id="WP_211647830.1">
    <property type="nucleotide sequence ID" value="NZ_JAFEVO010000001.1"/>
</dbReference>
<dbReference type="Proteomes" id="UP000811492">
    <property type="component" value="Unassembled WGS sequence"/>
</dbReference>
<keyword evidence="2" id="KW-1185">Reference proteome</keyword>
<proteinExistence type="predicted"/>
<dbReference type="Gene3D" id="3.30.450.20">
    <property type="entry name" value="PAS domain"/>
    <property type="match status" value="1"/>
</dbReference>
<reference evidence="1 2" key="1">
    <citation type="submission" date="2021-02" db="EMBL/GenBank/DDBJ databases">
        <title>Draft genome and description of Leucobacter sp nov strain Marseille-Q4368.</title>
        <authorList>
            <person name="Boxberger M."/>
            <person name="La Scola B."/>
        </authorList>
    </citation>
    <scope>NUCLEOTIDE SEQUENCE [LARGE SCALE GENOMIC DNA]</scope>
    <source>
        <strain evidence="1 2">Marseille-Q4368</strain>
    </source>
</reference>
<dbReference type="EMBL" id="JAFEVO010000001">
    <property type="protein sequence ID" value="MBS3180653.1"/>
    <property type="molecule type" value="Genomic_DNA"/>
</dbReference>
<name>A0ABS5M0D9_9MICO</name>
<evidence type="ECO:0000313" key="2">
    <source>
        <dbReference type="Proteomes" id="UP000811492"/>
    </source>
</evidence>
<gene>
    <name evidence="1" type="ORF">JSQ98_00275</name>
</gene>
<sequence>MPETEIVDEVIQRVDAWFSRRFDRLARLATQLIDVTALDADGHIEITEAARKRLKSVAVRYLAEDEAVDGCGLIIAQSALGTEIGDLEWWVREEESRFARYSFGVVPGADRYYDYSHHEWFTRAFVDGETAIVGPYIDYLGIEAYVVTITVPAEIDGTRIGAVGNDLQVADLEAALLPELLRAPAEIALIGARGTVLFGTSSRFVSGDYVAPELDGFRSVAVGPAGAGLRIVVPSA</sequence>
<organism evidence="1 2">
    <name type="scientific">Leucobacter manosquensis</name>
    <dbReference type="NCBI Taxonomy" id="2810611"/>
    <lineage>
        <taxon>Bacteria</taxon>
        <taxon>Bacillati</taxon>
        <taxon>Actinomycetota</taxon>
        <taxon>Actinomycetes</taxon>
        <taxon>Micrococcales</taxon>
        <taxon>Microbacteriaceae</taxon>
        <taxon>Leucobacter</taxon>
    </lineage>
</organism>
<protein>
    <submittedName>
        <fullName evidence="1">PDC sensor domain-containing protein</fullName>
    </submittedName>
</protein>
<dbReference type="Pfam" id="PF22673">
    <property type="entry name" value="MCP-like_PDC_1"/>
    <property type="match status" value="1"/>
</dbReference>